<evidence type="ECO:0000256" key="1">
    <source>
        <dbReference type="SAM" id="MobiDB-lite"/>
    </source>
</evidence>
<evidence type="ECO:0000313" key="3">
    <source>
        <dbReference type="Proteomes" id="UP000629025"/>
    </source>
</evidence>
<evidence type="ECO:0008006" key="4">
    <source>
        <dbReference type="Google" id="ProtNLM"/>
    </source>
</evidence>
<feature type="region of interest" description="Disordered" evidence="1">
    <location>
        <begin position="104"/>
        <end position="128"/>
    </location>
</feature>
<sequence>MLYAKFDEQGKVTGLSESPESGGREVSLKDPAVLEFLSMNNGNQEFDPDTFLDQSDKSTIRILEDLIDTLVSQHLIRFTDLPMPAQKKLLSRKLARNLARQEAGLAMDTEGDSAPNGGSFLDEEDQLF</sequence>
<feature type="compositionally biased region" description="Basic and acidic residues" evidence="1">
    <location>
        <begin position="1"/>
        <end position="10"/>
    </location>
</feature>
<accession>A0ABQ1K358</accession>
<dbReference type="EMBL" id="BMIJ01000001">
    <property type="protein sequence ID" value="GGB83051.1"/>
    <property type="molecule type" value="Genomic_DNA"/>
</dbReference>
<protein>
    <recommendedName>
        <fullName evidence="4">Tryptophan synthase subunit beta like protein</fullName>
    </recommendedName>
</protein>
<proteinExistence type="predicted"/>
<gene>
    <name evidence="2" type="ORF">GCM10011352_06100</name>
</gene>
<name>A0ABQ1K358_9GAMM</name>
<dbReference type="Proteomes" id="UP000629025">
    <property type="component" value="Unassembled WGS sequence"/>
</dbReference>
<dbReference type="RefSeq" id="WP_188745613.1">
    <property type="nucleotide sequence ID" value="NZ_BMIJ01000001.1"/>
</dbReference>
<evidence type="ECO:0000313" key="2">
    <source>
        <dbReference type="EMBL" id="GGB83051.1"/>
    </source>
</evidence>
<feature type="region of interest" description="Disordered" evidence="1">
    <location>
        <begin position="1"/>
        <end position="26"/>
    </location>
</feature>
<reference evidence="3" key="1">
    <citation type="journal article" date="2019" name="Int. J. Syst. Evol. Microbiol.">
        <title>The Global Catalogue of Microorganisms (GCM) 10K type strain sequencing project: providing services to taxonomists for standard genome sequencing and annotation.</title>
        <authorList>
            <consortium name="The Broad Institute Genomics Platform"/>
            <consortium name="The Broad Institute Genome Sequencing Center for Infectious Disease"/>
            <person name="Wu L."/>
            <person name="Ma J."/>
        </authorList>
    </citation>
    <scope>NUCLEOTIDE SEQUENCE [LARGE SCALE GENOMIC DNA]</scope>
    <source>
        <strain evidence="3">CGMCC 1.15341</strain>
    </source>
</reference>
<keyword evidence="3" id="KW-1185">Reference proteome</keyword>
<organism evidence="2 3">
    <name type="scientific">Marinobacterium zhoushanense</name>
    <dbReference type="NCBI Taxonomy" id="1679163"/>
    <lineage>
        <taxon>Bacteria</taxon>
        <taxon>Pseudomonadati</taxon>
        <taxon>Pseudomonadota</taxon>
        <taxon>Gammaproteobacteria</taxon>
        <taxon>Oceanospirillales</taxon>
        <taxon>Oceanospirillaceae</taxon>
        <taxon>Marinobacterium</taxon>
    </lineage>
</organism>
<comment type="caution">
    <text evidence="2">The sequence shown here is derived from an EMBL/GenBank/DDBJ whole genome shotgun (WGS) entry which is preliminary data.</text>
</comment>